<dbReference type="InterPro" id="IPR002575">
    <property type="entry name" value="Aminoglycoside_PTrfase"/>
</dbReference>
<evidence type="ECO:0000313" key="3">
    <source>
        <dbReference type="Proteomes" id="UP001307849"/>
    </source>
</evidence>
<protein>
    <recommendedName>
        <fullName evidence="1">Aminoglycoside phosphotransferase domain-containing protein</fullName>
    </recommendedName>
</protein>
<sequence length="348" mass="40967">MASHVGDTSETSIEPDEEAIRTCSKEELPKLIDKLWGKYNFEPKQKPPQDGLQIHFRQKRIPPNFTSRLVWTFCRRRFLTDLIAAVNLARSLGIRTPPIERAEKIILDGRQYYLLIIPYIPGESLQNLLPRIDRQETIRLAFQLRDMLETMHKKTNKYAGGIETLGFDARGKFRRRDEVGLPTGSTTGRDIARIVNFWWGHRRETHGESRMTAEKMEWDIKNGPLTPKLPLVFTHYDLRPCNLVRDNKGDLWIIRWGHAGWYPACFDRASMMSREFKDKMVDQRWKLFVSIANSYEWLIESKAVERMERRPSFSSNDRMWSARLGLTKSQYPLLINKWPSEQVRYRPV</sequence>
<evidence type="ECO:0000313" key="2">
    <source>
        <dbReference type="EMBL" id="KAK6499331.1"/>
    </source>
</evidence>
<dbReference type="Gene3D" id="3.90.1200.10">
    <property type="match status" value="1"/>
</dbReference>
<reference evidence="2 3" key="1">
    <citation type="submission" date="2019-10" db="EMBL/GenBank/DDBJ databases">
        <authorList>
            <person name="Palmer J.M."/>
        </authorList>
    </citation>
    <scope>NUCLEOTIDE SEQUENCE [LARGE SCALE GENOMIC DNA]</scope>
    <source>
        <strain evidence="2 3">TWF506</strain>
    </source>
</reference>
<evidence type="ECO:0000259" key="1">
    <source>
        <dbReference type="Pfam" id="PF01636"/>
    </source>
</evidence>
<comment type="caution">
    <text evidence="2">The sequence shown here is derived from an EMBL/GenBank/DDBJ whole genome shotgun (WGS) entry which is preliminary data.</text>
</comment>
<dbReference type="InterPro" id="IPR051678">
    <property type="entry name" value="AGP_Transferase"/>
</dbReference>
<accession>A0AAN8NAQ0</accession>
<gene>
    <name evidence="2" type="ORF">TWF506_003959</name>
</gene>
<name>A0AAN8NAQ0_9PEZI</name>
<dbReference type="InterPro" id="IPR011009">
    <property type="entry name" value="Kinase-like_dom_sf"/>
</dbReference>
<dbReference type="PANTHER" id="PTHR21310:SF15">
    <property type="entry name" value="AMINOGLYCOSIDE PHOSPHOTRANSFERASE DOMAIN-CONTAINING PROTEIN"/>
    <property type="match status" value="1"/>
</dbReference>
<dbReference type="SUPFAM" id="SSF56112">
    <property type="entry name" value="Protein kinase-like (PK-like)"/>
    <property type="match status" value="1"/>
</dbReference>
<dbReference type="Proteomes" id="UP001307849">
    <property type="component" value="Unassembled WGS sequence"/>
</dbReference>
<dbReference type="EMBL" id="JAVHJM010000013">
    <property type="protein sequence ID" value="KAK6499331.1"/>
    <property type="molecule type" value="Genomic_DNA"/>
</dbReference>
<proteinExistence type="predicted"/>
<dbReference type="Pfam" id="PF01636">
    <property type="entry name" value="APH"/>
    <property type="match status" value="1"/>
</dbReference>
<organism evidence="2 3">
    <name type="scientific">Arthrobotrys conoides</name>
    <dbReference type="NCBI Taxonomy" id="74498"/>
    <lineage>
        <taxon>Eukaryota</taxon>
        <taxon>Fungi</taxon>
        <taxon>Dikarya</taxon>
        <taxon>Ascomycota</taxon>
        <taxon>Pezizomycotina</taxon>
        <taxon>Orbiliomycetes</taxon>
        <taxon>Orbiliales</taxon>
        <taxon>Orbiliaceae</taxon>
        <taxon>Arthrobotrys</taxon>
    </lineage>
</organism>
<dbReference type="PANTHER" id="PTHR21310">
    <property type="entry name" value="AMINOGLYCOSIDE PHOSPHOTRANSFERASE-RELATED-RELATED"/>
    <property type="match status" value="1"/>
</dbReference>
<feature type="domain" description="Aminoglycoside phosphotransferase" evidence="1">
    <location>
        <begin position="98"/>
        <end position="274"/>
    </location>
</feature>
<dbReference type="AlphaFoldDB" id="A0AAN8NAQ0"/>
<keyword evidence="3" id="KW-1185">Reference proteome</keyword>